<keyword evidence="3 5" id="KW-0238">DNA-binding</keyword>
<reference evidence="8" key="2">
    <citation type="submission" date="2020-09" db="EMBL/GenBank/DDBJ databases">
        <authorList>
            <person name="Sun Q."/>
            <person name="Zhou Y."/>
        </authorList>
    </citation>
    <scope>NUCLEOTIDE SEQUENCE</scope>
    <source>
        <strain evidence="8">CGMCC 1.14988</strain>
    </source>
</reference>
<feature type="DNA-binding region" description="OmpR/PhoB-type" evidence="5">
    <location>
        <begin position="131"/>
        <end position="230"/>
    </location>
</feature>
<dbReference type="InterPro" id="IPR036388">
    <property type="entry name" value="WH-like_DNA-bd_sf"/>
</dbReference>
<dbReference type="GO" id="GO:0005829">
    <property type="term" value="C:cytosol"/>
    <property type="evidence" value="ECO:0007669"/>
    <property type="project" value="TreeGrafter"/>
</dbReference>
<evidence type="ECO:0000259" key="7">
    <source>
        <dbReference type="PROSITE" id="PS51755"/>
    </source>
</evidence>
<keyword evidence="2" id="KW-0902">Two-component regulatory system</keyword>
<dbReference type="RefSeq" id="WP_130650169.1">
    <property type="nucleotide sequence ID" value="NZ_BMHA01000018.1"/>
</dbReference>
<evidence type="ECO:0000256" key="4">
    <source>
        <dbReference type="PROSITE-ProRule" id="PRU00169"/>
    </source>
</evidence>
<dbReference type="Gene3D" id="6.10.250.690">
    <property type="match status" value="1"/>
</dbReference>
<name>A0A8J3ADP6_9ACTN</name>
<dbReference type="CDD" id="cd00383">
    <property type="entry name" value="trans_reg_C"/>
    <property type="match status" value="1"/>
</dbReference>
<dbReference type="Pfam" id="PF00486">
    <property type="entry name" value="Trans_reg_C"/>
    <property type="match status" value="1"/>
</dbReference>
<evidence type="ECO:0000313" key="9">
    <source>
        <dbReference type="Proteomes" id="UP000650511"/>
    </source>
</evidence>
<evidence type="ECO:0000256" key="3">
    <source>
        <dbReference type="ARBA" id="ARBA00023125"/>
    </source>
</evidence>
<accession>A0A8J3ADP6</accession>
<evidence type="ECO:0000256" key="2">
    <source>
        <dbReference type="ARBA" id="ARBA00023012"/>
    </source>
</evidence>
<evidence type="ECO:0000256" key="5">
    <source>
        <dbReference type="PROSITE-ProRule" id="PRU01091"/>
    </source>
</evidence>
<dbReference type="SMART" id="SM00862">
    <property type="entry name" value="Trans_reg_C"/>
    <property type="match status" value="1"/>
</dbReference>
<feature type="domain" description="Response regulatory" evidence="6">
    <location>
        <begin position="7"/>
        <end position="120"/>
    </location>
</feature>
<dbReference type="CDD" id="cd17574">
    <property type="entry name" value="REC_OmpR"/>
    <property type="match status" value="1"/>
</dbReference>
<dbReference type="SMART" id="SM00448">
    <property type="entry name" value="REC"/>
    <property type="match status" value="1"/>
</dbReference>
<organism evidence="8 9">
    <name type="scientific">Egicoccus halophilus</name>
    <dbReference type="NCBI Taxonomy" id="1670830"/>
    <lineage>
        <taxon>Bacteria</taxon>
        <taxon>Bacillati</taxon>
        <taxon>Actinomycetota</taxon>
        <taxon>Nitriliruptoria</taxon>
        <taxon>Egicoccales</taxon>
        <taxon>Egicoccaceae</taxon>
        <taxon>Egicoccus</taxon>
    </lineage>
</organism>
<dbReference type="PANTHER" id="PTHR48111:SF40">
    <property type="entry name" value="PHOSPHATE REGULON TRANSCRIPTIONAL REGULATORY PROTEIN PHOB"/>
    <property type="match status" value="1"/>
</dbReference>
<evidence type="ECO:0000256" key="1">
    <source>
        <dbReference type="ARBA" id="ARBA00022553"/>
    </source>
</evidence>
<dbReference type="Gene3D" id="1.10.10.10">
    <property type="entry name" value="Winged helix-like DNA-binding domain superfamily/Winged helix DNA-binding domain"/>
    <property type="match status" value="1"/>
</dbReference>
<feature type="domain" description="OmpR/PhoB-type" evidence="7">
    <location>
        <begin position="131"/>
        <end position="230"/>
    </location>
</feature>
<dbReference type="AlphaFoldDB" id="A0A8J3ADP6"/>
<dbReference type="InterPro" id="IPR011006">
    <property type="entry name" value="CheY-like_superfamily"/>
</dbReference>
<dbReference type="PROSITE" id="PS50110">
    <property type="entry name" value="RESPONSE_REGULATORY"/>
    <property type="match status" value="1"/>
</dbReference>
<dbReference type="PROSITE" id="PS51755">
    <property type="entry name" value="OMPR_PHOB"/>
    <property type="match status" value="1"/>
</dbReference>
<dbReference type="InterPro" id="IPR001789">
    <property type="entry name" value="Sig_transdc_resp-reg_receiver"/>
</dbReference>
<dbReference type="GO" id="GO:0032993">
    <property type="term" value="C:protein-DNA complex"/>
    <property type="evidence" value="ECO:0007669"/>
    <property type="project" value="TreeGrafter"/>
</dbReference>
<dbReference type="PANTHER" id="PTHR48111">
    <property type="entry name" value="REGULATOR OF RPOS"/>
    <property type="match status" value="1"/>
</dbReference>
<dbReference type="SUPFAM" id="SSF52172">
    <property type="entry name" value="CheY-like"/>
    <property type="match status" value="1"/>
</dbReference>
<keyword evidence="1 4" id="KW-0597">Phosphoprotein</keyword>
<keyword evidence="9" id="KW-1185">Reference proteome</keyword>
<sequence>MHDIPARVLLVEDDDGIARPLVAALSASGHEVVRVATGREALTAARAADAVVLDLGLPDIDGVEVCRRLRRDLGADLPILVLTARTTETEVVVGLDAGADDYVTKPFRLAELQARLRALLRRAAAARPRLAEELVVRDVRVDVAGRRAWRGGRELDLSPKEFDLLALLVARAGSVVTREELAREVWDTRWMGASKTIDVHVSSLRRKLGDDPADPRYVTTVRGVGLRFELASEETGLAGGPAAGSGPSSDADA</sequence>
<comment type="caution">
    <text evidence="8">The sequence shown here is derived from an EMBL/GenBank/DDBJ whole genome shotgun (WGS) entry which is preliminary data.</text>
</comment>
<dbReference type="GO" id="GO:0006355">
    <property type="term" value="P:regulation of DNA-templated transcription"/>
    <property type="evidence" value="ECO:0007669"/>
    <property type="project" value="InterPro"/>
</dbReference>
<dbReference type="InterPro" id="IPR039420">
    <property type="entry name" value="WalR-like"/>
</dbReference>
<protein>
    <submittedName>
        <fullName evidence="8">DNA-binding response regulator</fullName>
    </submittedName>
</protein>
<dbReference type="Proteomes" id="UP000650511">
    <property type="component" value="Unassembled WGS sequence"/>
</dbReference>
<proteinExistence type="predicted"/>
<gene>
    <name evidence="8" type="ORF">GCM10011354_35510</name>
</gene>
<dbReference type="Gene3D" id="3.40.50.2300">
    <property type="match status" value="1"/>
</dbReference>
<evidence type="ECO:0000259" key="6">
    <source>
        <dbReference type="PROSITE" id="PS50110"/>
    </source>
</evidence>
<dbReference type="GO" id="GO:0000156">
    <property type="term" value="F:phosphorelay response regulator activity"/>
    <property type="evidence" value="ECO:0007669"/>
    <property type="project" value="TreeGrafter"/>
</dbReference>
<dbReference type="InterPro" id="IPR001867">
    <property type="entry name" value="OmpR/PhoB-type_DNA-bd"/>
</dbReference>
<reference evidence="8" key="1">
    <citation type="journal article" date="2014" name="Int. J. Syst. Evol. Microbiol.">
        <title>Complete genome sequence of Corynebacterium casei LMG S-19264T (=DSM 44701T), isolated from a smear-ripened cheese.</title>
        <authorList>
            <consortium name="US DOE Joint Genome Institute (JGI-PGF)"/>
            <person name="Walter F."/>
            <person name="Albersmeier A."/>
            <person name="Kalinowski J."/>
            <person name="Ruckert C."/>
        </authorList>
    </citation>
    <scope>NUCLEOTIDE SEQUENCE</scope>
    <source>
        <strain evidence="8">CGMCC 1.14988</strain>
    </source>
</reference>
<dbReference type="EMBL" id="BMHA01000018">
    <property type="protein sequence ID" value="GGI09727.1"/>
    <property type="molecule type" value="Genomic_DNA"/>
</dbReference>
<dbReference type="Pfam" id="PF00072">
    <property type="entry name" value="Response_reg"/>
    <property type="match status" value="1"/>
</dbReference>
<dbReference type="GO" id="GO:0000976">
    <property type="term" value="F:transcription cis-regulatory region binding"/>
    <property type="evidence" value="ECO:0007669"/>
    <property type="project" value="TreeGrafter"/>
</dbReference>
<dbReference type="FunFam" id="1.10.10.10:FF:000018">
    <property type="entry name" value="DNA-binding response regulator ResD"/>
    <property type="match status" value="1"/>
</dbReference>
<dbReference type="OrthoDB" id="9812490at2"/>
<evidence type="ECO:0000313" key="8">
    <source>
        <dbReference type="EMBL" id="GGI09727.1"/>
    </source>
</evidence>
<feature type="modified residue" description="4-aspartylphosphate" evidence="4">
    <location>
        <position position="54"/>
    </location>
</feature>